<evidence type="ECO:0000256" key="14">
    <source>
        <dbReference type="ARBA" id="ARBA00023136"/>
    </source>
</evidence>
<evidence type="ECO:0000256" key="10">
    <source>
        <dbReference type="ARBA" id="ARBA00022840"/>
    </source>
</evidence>
<comment type="function">
    <text evidence="15">Part of the Sec protein translocase complex. Interacts with the SecYEG preprotein conducting channel. Has a central role in coupling the hydrolysis of ATP to the transfer of proteins into and across the cell membrane, serving as an ATP-driven molecular motor driving the stepwise translocation of polypeptide chains across the membrane.</text>
</comment>
<evidence type="ECO:0000256" key="3">
    <source>
        <dbReference type="ARBA" id="ARBA00007650"/>
    </source>
</evidence>
<sequence>MTILNTLFGDPNAKEIKRLQPTVEKINSLEEKYKKITDEDLKKETDVFKERLKKGESLEDILPEAFALVREASKRTLGQRHYDVQLIGGIVLNQGKIAEMKTGEGKTLVATLASYLNGLEGKGVHVVTVNDYLAKRDTGWNGRIFKVLGLSIGCIVHEQSFLYDEEYEDPSSIDDRTKNLRPVSRKEAYLADVTYGTNNEFGFDYLRDNMVQNTEQMVQRKLNFAIVDEVDSILIDEARTPLIISAPAEQATDKYYEFSKMVRQLKPQDDYKIDEKMKAVSLSDEGISKLEKMLGVENIYESHGIETVHHIEQALRAEALYKKDKEYIVKDGEIIIVDEFTGRLMFGRRYSEGLHQAIEAKEGVEIKQESLTLATISFQNYFRIYNKLSGMTGTAATEAEEFAKIYKLDVVIVPTNKNMIRKDLNDKIYKNKQAKFNAVVEDIKARNKKGQPVLVGTISIEDNELLSHLLLKSGIKHELLNAKNHEREALIISEAGKKGAVTVATNMAGRGTDIVLEEGVSSLGGLTVIGTERHESRRIDNQLRGRSGRQGDPGSSQFYVCLEDDLMRIFGSERVIKIMDTFGLPDNQPIENKMVTKSLESAQKKVEGHNFDIRKHLVEYDDVMNKHREFTYSKRKEILESKNLKKEILGMIKDEIEKIVDAHESLSEDRVQEKIFESVNGILPLPESLKKTIENASAHSIKEILKESALEAYKSKEDAQSSELMRVLEKAIYLRTIDGLWIDHLDAMDRLREGIGLRGYGQKDPLVEYKNEAYTMFQSFLSAIKSEVVYNIYKVVIEREWPAESTETELTKAAKKSSVGRSKDAPQKTKKLNHGEKVGRNDLCLCGSGKKFKKCCGK</sequence>
<dbReference type="PROSITE" id="PS51192">
    <property type="entry name" value="HELICASE_ATP_BIND_1"/>
    <property type="match status" value="1"/>
</dbReference>
<evidence type="ECO:0000256" key="12">
    <source>
        <dbReference type="ARBA" id="ARBA00022967"/>
    </source>
</evidence>
<dbReference type="CDD" id="cd17928">
    <property type="entry name" value="DEXDc_SecA"/>
    <property type="match status" value="1"/>
</dbReference>
<evidence type="ECO:0000256" key="15">
    <source>
        <dbReference type="HAMAP-Rule" id="MF_01382"/>
    </source>
</evidence>
<comment type="cofactor">
    <cofactor evidence="1">
        <name>Zn(2+)</name>
        <dbReference type="ChEBI" id="CHEBI:29105"/>
    </cofactor>
</comment>
<dbReference type="GO" id="GO:0046872">
    <property type="term" value="F:metal ion binding"/>
    <property type="evidence" value="ECO:0007669"/>
    <property type="project" value="UniProtKB-KW"/>
</dbReference>
<dbReference type="InterPro" id="IPR014018">
    <property type="entry name" value="SecA_motor_DEAD"/>
</dbReference>
<dbReference type="Gene3D" id="3.40.50.300">
    <property type="entry name" value="P-loop containing nucleotide triphosphate hydrolases"/>
    <property type="match status" value="3"/>
</dbReference>
<dbReference type="SUPFAM" id="SSF52540">
    <property type="entry name" value="P-loop containing nucleoside triphosphate hydrolases"/>
    <property type="match status" value="2"/>
</dbReference>
<dbReference type="Gene3D" id="3.90.1440.10">
    <property type="entry name" value="SecA, preprotein cross-linking domain"/>
    <property type="match status" value="1"/>
</dbReference>
<evidence type="ECO:0000259" key="18">
    <source>
        <dbReference type="PROSITE" id="PS51194"/>
    </source>
</evidence>
<comment type="subunit">
    <text evidence="15">Monomer and homodimer. Part of the essential Sec protein translocation apparatus which comprises SecA, SecYEG and auxiliary proteins SecDF. Other proteins may also be involved.</text>
</comment>
<dbReference type="GO" id="GO:0043952">
    <property type="term" value="P:protein transport by the Sec complex"/>
    <property type="evidence" value="ECO:0007669"/>
    <property type="project" value="TreeGrafter"/>
</dbReference>
<evidence type="ECO:0000259" key="17">
    <source>
        <dbReference type="PROSITE" id="PS51192"/>
    </source>
</evidence>
<dbReference type="InterPro" id="IPR036670">
    <property type="entry name" value="SecA_X-link_sf"/>
</dbReference>
<dbReference type="PRINTS" id="PR00906">
    <property type="entry name" value="SECA"/>
</dbReference>
<evidence type="ECO:0000313" key="21">
    <source>
        <dbReference type="Proteomes" id="UP000034207"/>
    </source>
</evidence>
<dbReference type="FunFam" id="3.40.50.300:FF:000429">
    <property type="entry name" value="Preprotein translocase subunit SecA"/>
    <property type="match status" value="1"/>
</dbReference>
<feature type="compositionally biased region" description="Basic and acidic residues" evidence="16">
    <location>
        <begin position="821"/>
        <end position="834"/>
    </location>
</feature>
<comment type="catalytic activity">
    <reaction evidence="15">
        <text>ATP + H2O + cellular proteinSide 1 = ADP + phosphate + cellular proteinSide 2.</text>
        <dbReference type="EC" id="7.4.2.8"/>
    </reaction>
</comment>
<evidence type="ECO:0000259" key="19">
    <source>
        <dbReference type="PROSITE" id="PS51196"/>
    </source>
</evidence>
<dbReference type="Pfam" id="PF01043">
    <property type="entry name" value="SecA_PP_bind"/>
    <property type="match status" value="1"/>
</dbReference>
<dbReference type="InterPro" id="IPR020937">
    <property type="entry name" value="SecA_CS"/>
</dbReference>
<comment type="caution">
    <text evidence="20">The sequence shown here is derived from an EMBL/GenBank/DDBJ whole genome shotgun (WGS) entry which is preliminary data.</text>
</comment>
<proteinExistence type="inferred from homology"/>
<feature type="region of interest" description="Disordered" evidence="16">
    <location>
        <begin position="808"/>
        <end position="834"/>
    </location>
</feature>
<dbReference type="Pfam" id="PF02810">
    <property type="entry name" value="SEC-C"/>
    <property type="match status" value="1"/>
</dbReference>
<dbReference type="Pfam" id="PF21090">
    <property type="entry name" value="P-loop_SecA"/>
    <property type="match status" value="1"/>
</dbReference>
<evidence type="ECO:0000313" key="20">
    <source>
        <dbReference type="EMBL" id="KKQ95248.1"/>
    </source>
</evidence>
<evidence type="ECO:0000256" key="13">
    <source>
        <dbReference type="ARBA" id="ARBA00023010"/>
    </source>
</evidence>
<dbReference type="InterPro" id="IPR014001">
    <property type="entry name" value="Helicase_ATP-bd"/>
</dbReference>
<feature type="domain" description="Helicase ATP-binding" evidence="17">
    <location>
        <begin position="87"/>
        <end position="266"/>
    </location>
</feature>
<dbReference type="PROSITE" id="PS51194">
    <property type="entry name" value="HELICASE_CTER"/>
    <property type="match status" value="1"/>
</dbReference>
<evidence type="ECO:0000256" key="16">
    <source>
        <dbReference type="SAM" id="MobiDB-lite"/>
    </source>
</evidence>
<comment type="similarity">
    <text evidence="3 15">Belongs to the SecA family.</text>
</comment>
<keyword evidence="4 15" id="KW-0813">Transport</keyword>
<dbReference type="PROSITE" id="PS51196">
    <property type="entry name" value="SECA_MOTOR_DEAD"/>
    <property type="match status" value="1"/>
</dbReference>
<keyword evidence="10 15" id="KW-0067">ATP-binding</keyword>
<dbReference type="FunFam" id="1.10.3060.10:FF:000003">
    <property type="entry name" value="Protein translocase subunit SecA"/>
    <property type="match status" value="1"/>
</dbReference>
<dbReference type="GO" id="GO:0005524">
    <property type="term" value="F:ATP binding"/>
    <property type="evidence" value="ECO:0007669"/>
    <property type="project" value="UniProtKB-UniRule"/>
</dbReference>
<dbReference type="FunFam" id="3.90.1440.10:FF:000002">
    <property type="entry name" value="Protein translocase subunit SecA"/>
    <property type="match status" value="1"/>
</dbReference>
<dbReference type="NCBIfam" id="NF006630">
    <property type="entry name" value="PRK09200.1"/>
    <property type="match status" value="1"/>
</dbReference>
<dbReference type="Pfam" id="PF07517">
    <property type="entry name" value="SecA_DEAD"/>
    <property type="match status" value="1"/>
</dbReference>
<feature type="domain" description="SecA family profile" evidence="19">
    <location>
        <begin position="1"/>
        <end position="591"/>
    </location>
</feature>
<dbReference type="EMBL" id="LBVV01000002">
    <property type="protein sequence ID" value="KKQ95248.1"/>
    <property type="molecule type" value="Genomic_DNA"/>
</dbReference>
<evidence type="ECO:0000256" key="4">
    <source>
        <dbReference type="ARBA" id="ARBA00022448"/>
    </source>
</evidence>
<dbReference type="InterPro" id="IPR011115">
    <property type="entry name" value="SecA_DEAD"/>
</dbReference>
<evidence type="ECO:0000256" key="11">
    <source>
        <dbReference type="ARBA" id="ARBA00022927"/>
    </source>
</evidence>
<dbReference type="InterPro" id="IPR001650">
    <property type="entry name" value="Helicase_C-like"/>
</dbReference>
<dbReference type="SUPFAM" id="SSF81767">
    <property type="entry name" value="Pre-protein crosslinking domain of SecA"/>
    <property type="match status" value="1"/>
</dbReference>
<dbReference type="GO" id="GO:0005829">
    <property type="term" value="C:cytosol"/>
    <property type="evidence" value="ECO:0007669"/>
    <property type="project" value="TreeGrafter"/>
</dbReference>
<feature type="binding site" evidence="15">
    <location>
        <begin position="103"/>
        <end position="107"/>
    </location>
    <ligand>
        <name>ATP</name>
        <dbReference type="ChEBI" id="CHEBI:30616"/>
    </ligand>
</feature>
<evidence type="ECO:0000256" key="7">
    <source>
        <dbReference type="ARBA" id="ARBA00022723"/>
    </source>
</evidence>
<reference evidence="20 21" key="1">
    <citation type="journal article" date="2015" name="Nature">
        <title>rRNA introns, odd ribosomes, and small enigmatic genomes across a large radiation of phyla.</title>
        <authorList>
            <person name="Brown C.T."/>
            <person name="Hug L.A."/>
            <person name="Thomas B.C."/>
            <person name="Sharon I."/>
            <person name="Castelle C.J."/>
            <person name="Singh A."/>
            <person name="Wilkins M.J."/>
            <person name="Williams K.H."/>
            <person name="Banfield J.F."/>
        </authorList>
    </citation>
    <scope>NUCLEOTIDE SEQUENCE [LARGE SCALE GENOMIC DNA]</scope>
</reference>
<dbReference type="GO" id="GO:0006605">
    <property type="term" value="P:protein targeting"/>
    <property type="evidence" value="ECO:0007669"/>
    <property type="project" value="UniProtKB-UniRule"/>
</dbReference>
<dbReference type="SMART" id="SM00957">
    <property type="entry name" value="SecA_DEAD"/>
    <property type="match status" value="1"/>
</dbReference>
<keyword evidence="11 15" id="KW-0653">Protein transport</keyword>
<dbReference type="HAMAP" id="MF_01382">
    <property type="entry name" value="SecA"/>
    <property type="match status" value="1"/>
</dbReference>
<dbReference type="PANTHER" id="PTHR30612:SF0">
    <property type="entry name" value="CHLOROPLAST PROTEIN-TRANSPORTING ATPASE"/>
    <property type="match status" value="1"/>
</dbReference>
<dbReference type="PROSITE" id="PS01312">
    <property type="entry name" value="SECA"/>
    <property type="match status" value="1"/>
</dbReference>
<keyword evidence="12 15" id="KW-1278">Translocase</keyword>
<dbReference type="InterPro" id="IPR011116">
    <property type="entry name" value="SecA_Wing/Scaffold"/>
</dbReference>
<dbReference type="GO" id="GO:0017038">
    <property type="term" value="P:protein import"/>
    <property type="evidence" value="ECO:0007669"/>
    <property type="project" value="InterPro"/>
</dbReference>
<dbReference type="InterPro" id="IPR004027">
    <property type="entry name" value="SEC_C_motif"/>
</dbReference>
<feature type="domain" description="Helicase C-terminal" evidence="18">
    <location>
        <begin position="435"/>
        <end position="607"/>
    </location>
</feature>
<feature type="binding site" evidence="15">
    <location>
        <position position="513"/>
    </location>
    <ligand>
        <name>ATP</name>
        <dbReference type="ChEBI" id="CHEBI:30616"/>
    </ligand>
</feature>
<dbReference type="EC" id="7.4.2.8" evidence="15"/>
<evidence type="ECO:0000256" key="6">
    <source>
        <dbReference type="ARBA" id="ARBA00022490"/>
    </source>
</evidence>
<evidence type="ECO:0000256" key="9">
    <source>
        <dbReference type="ARBA" id="ARBA00022833"/>
    </source>
</evidence>
<dbReference type="InterPro" id="IPR011130">
    <property type="entry name" value="SecA_preprotein_X-link_dom"/>
</dbReference>
<feature type="binding site" evidence="15">
    <location>
        <position position="85"/>
    </location>
    <ligand>
        <name>ATP</name>
        <dbReference type="ChEBI" id="CHEBI:30616"/>
    </ligand>
</feature>
<keyword evidence="9" id="KW-0862">Zinc</keyword>
<dbReference type="Proteomes" id="UP000034207">
    <property type="component" value="Unassembled WGS sequence"/>
</dbReference>
<dbReference type="InterPro" id="IPR036266">
    <property type="entry name" value="SecA_Wing/Scaffold_sf"/>
</dbReference>
<dbReference type="InterPro" id="IPR044722">
    <property type="entry name" value="SecA_SF2_C"/>
</dbReference>
<dbReference type="NCBIfam" id="NF009538">
    <property type="entry name" value="PRK12904.1"/>
    <property type="match status" value="1"/>
</dbReference>
<dbReference type="CDD" id="cd18803">
    <property type="entry name" value="SF2_C_secA"/>
    <property type="match status" value="1"/>
</dbReference>
<evidence type="ECO:0000256" key="1">
    <source>
        <dbReference type="ARBA" id="ARBA00001947"/>
    </source>
</evidence>
<evidence type="ECO:0000256" key="5">
    <source>
        <dbReference type="ARBA" id="ARBA00022475"/>
    </source>
</evidence>
<evidence type="ECO:0000256" key="8">
    <source>
        <dbReference type="ARBA" id="ARBA00022741"/>
    </source>
</evidence>
<protein>
    <recommendedName>
        <fullName evidence="15">Protein translocase subunit SecA</fullName>
        <ecNumber evidence="15">7.4.2.8</ecNumber>
    </recommendedName>
</protein>
<keyword evidence="13 15" id="KW-0811">Translocation</keyword>
<dbReference type="PATRIC" id="fig|1618345.3.peg.79"/>
<accession>A0A0G0LTI6</accession>
<dbReference type="Pfam" id="PF07516">
    <property type="entry name" value="SecA_SW"/>
    <property type="match status" value="1"/>
</dbReference>
<name>A0A0G0LTI6_UNCC2</name>
<keyword evidence="6 15" id="KW-0963">Cytoplasm</keyword>
<dbReference type="GO" id="GO:0005886">
    <property type="term" value="C:plasma membrane"/>
    <property type="evidence" value="ECO:0007669"/>
    <property type="project" value="UniProtKB-SubCell"/>
</dbReference>
<keyword evidence="7" id="KW-0479">Metal-binding</keyword>
<evidence type="ECO:0000256" key="2">
    <source>
        <dbReference type="ARBA" id="ARBA00004170"/>
    </source>
</evidence>
<dbReference type="InterPro" id="IPR000185">
    <property type="entry name" value="SecA"/>
</dbReference>
<dbReference type="SUPFAM" id="SSF81886">
    <property type="entry name" value="Helical scaffold and wing domains of SecA"/>
    <property type="match status" value="1"/>
</dbReference>
<dbReference type="STRING" id="1618345.UT18_C0002G0025"/>
<dbReference type="GO" id="GO:0031522">
    <property type="term" value="C:cell envelope Sec protein transport complex"/>
    <property type="evidence" value="ECO:0007669"/>
    <property type="project" value="TreeGrafter"/>
</dbReference>
<dbReference type="GO" id="GO:0065002">
    <property type="term" value="P:intracellular protein transmembrane transport"/>
    <property type="evidence" value="ECO:0007669"/>
    <property type="project" value="UniProtKB-UniRule"/>
</dbReference>
<dbReference type="AlphaFoldDB" id="A0A0G0LTI6"/>
<dbReference type="Gene3D" id="1.10.3060.10">
    <property type="entry name" value="Helical scaffold and wing domains of SecA"/>
    <property type="match status" value="1"/>
</dbReference>
<keyword evidence="5 15" id="KW-1003">Cell membrane</keyword>
<comment type="subcellular location">
    <subcellularLocation>
        <location evidence="15">Cell membrane</location>
        <topology evidence="15">Peripheral membrane protein</topology>
        <orientation evidence="15">Cytoplasmic side</orientation>
    </subcellularLocation>
    <subcellularLocation>
        <location evidence="15">Cytoplasm</location>
    </subcellularLocation>
    <subcellularLocation>
        <location evidence="2">Membrane</location>
        <topology evidence="2">Peripheral membrane protein</topology>
    </subcellularLocation>
    <text evidence="15">Distribution is 50-50.</text>
</comment>
<organism evidence="20 21">
    <name type="scientific">candidate division CPR2 bacterium GW2011_GWC2_39_10</name>
    <dbReference type="NCBI Taxonomy" id="1618345"/>
    <lineage>
        <taxon>Bacteria</taxon>
        <taxon>Bacteria division CPR2</taxon>
    </lineage>
</organism>
<dbReference type="SMART" id="SM00958">
    <property type="entry name" value="SecA_PP_bind"/>
    <property type="match status" value="1"/>
</dbReference>
<gene>
    <name evidence="15" type="primary">secA</name>
    <name evidence="20" type="ORF">UT18_C0002G0025</name>
</gene>
<dbReference type="PANTHER" id="PTHR30612">
    <property type="entry name" value="SECA INNER MEMBRANE COMPONENT OF SEC PROTEIN SECRETION SYSTEM"/>
    <property type="match status" value="1"/>
</dbReference>
<keyword evidence="8 15" id="KW-0547">Nucleotide-binding</keyword>
<dbReference type="GO" id="GO:0008564">
    <property type="term" value="F:protein-exporting ATPase activity"/>
    <property type="evidence" value="ECO:0007669"/>
    <property type="project" value="UniProtKB-EC"/>
</dbReference>
<dbReference type="InterPro" id="IPR027417">
    <property type="entry name" value="P-loop_NTPase"/>
</dbReference>
<keyword evidence="14 15" id="KW-0472">Membrane</keyword>